<dbReference type="Gene3D" id="1.10.260.40">
    <property type="entry name" value="lambda repressor-like DNA-binding domains"/>
    <property type="match status" value="1"/>
</dbReference>
<dbReference type="OrthoDB" id="9803256at2"/>
<name>A0A098S293_9BACT</name>
<dbReference type="GO" id="GO:0000976">
    <property type="term" value="F:transcription cis-regulatory region binding"/>
    <property type="evidence" value="ECO:0007669"/>
    <property type="project" value="TreeGrafter"/>
</dbReference>
<evidence type="ECO:0000313" key="6">
    <source>
        <dbReference type="Proteomes" id="UP000029736"/>
    </source>
</evidence>
<evidence type="ECO:0000259" key="4">
    <source>
        <dbReference type="PROSITE" id="PS50932"/>
    </source>
</evidence>
<dbReference type="InterPro" id="IPR001761">
    <property type="entry name" value="Peripla_BP/Lac1_sug-bd_dom"/>
</dbReference>
<keyword evidence="3" id="KW-0804">Transcription</keyword>
<dbReference type="SUPFAM" id="SSF47413">
    <property type="entry name" value="lambda repressor-like DNA-binding domains"/>
    <property type="match status" value="1"/>
</dbReference>
<dbReference type="SMART" id="SM00354">
    <property type="entry name" value="HTH_LACI"/>
    <property type="match status" value="1"/>
</dbReference>
<dbReference type="PANTHER" id="PTHR30146">
    <property type="entry name" value="LACI-RELATED TRANSCRIPTIONAL REPRESSOR"/>
    <property type="match status" value="1"/>
</dbReference>
<dbReference type="InterPro" id="IPR028082">
    <property type="entry name" value="Peripla_BP_I"/>
</dbReference>
<gene>
    <name evidence="5" type="ORF">IX84_22805</name>
</gene>
<reference evidence="5 6" key="1">
    <citation type="journal article" date="2014" name="Int. J. Syst. Evol. Microbiol.">
        <title>Phaeodactylibacter xiamenensis gen. nov., sp. nov., a member of the family Saprospiraceae isolated from the marine alga Phaeodactylum tricornutum.</title>
        <authorList>
            <person name="Chen Z.Jr."/>
            <person name="Lei X."/>
            <person name="Lai Q."/>
            <person name="Li Y."/>
            <person name="Zhang B."/>
            <person name="Zhang J."/>
            <person name="Zhang H."/>
            <person name="Yang L."/>
            <person name="Zheng W."/>
            <person name="Tian Y."/>
            <person name="Yu Z."/>
            <person name="Xu H.Jr."/>
            <person name="Zheng T."/>
        </authorList>
    </citation>
    <scope>NUCLEOTIDE SEQUENCE [LARGE SCALE GENOMIC DNA]</scope>
    <source>
        <strain evidence="5 6">KD52</strain>
    </source>
</reference>
<protein>
    <recommendedName>
        <fullName evidence="4">HTH lacI-type domain-containing protein</fullName>
    </recommendedName>
</protein>
<evidence type="ECO:0000256" key="2">
    <source>
        <dbReference type="ARBA" id="ARBA00023125"/>
    </source>
</evidence>
<dbReference type="Pfam" id="PF00356">
    <property type="entry name" value="LacI"/>
    <property type="match status" value="1"/>
</dbReference>
<dbReference type="PRINTS" id="PR00036">
    <property type="entry name" value="HTHLACI"/>
</dbReference>
<evidence type="ECO:0000256" key="3">
    <source>
        <dbReference type="ARBA" id="ARBA00023163"/>
    </source>
</evidence>
<dbReference type="GO" id="GO:0003700">
    <property type="term" value="F:DNA-binding transcription factor activity"/>
    <property type="evidence" value="ECO:0007669"/>
    <property type="project" value="TreeGrafter"/>
</dbReference>
<comment type="caution">
    <text evidence="5">The sequence shown here is derived from an EMBL/GenBank/DDBJ whole genome shotgun (WGS) entry which is preliminary data.</text>
</comment>
<sequence length="347" mass="38358">MKKKSRINIYDVAEAAGVSISTVSRALNDDARISPKTKAKVRAVALRLGFQKNALATSLSTNQTKVIGVIVPQLNREFLSSLVHNIEETAFEMGYSVIVCQTNNSYEREKTYMDTLIASRVAGIVATLSLETESFEHFEKAMEQGIKVVLVDRVTNALKGITKIVVDDYRGSFEGTQHLIDQGYTKIAYLSGPTKQLMYADRLRGFQQAVKEAGLPLKDEWVKYSSNLSFEEGTRIANELLALENPPNAIFTANNLTAISTIARAEELGLKVPEELGVIGFSEEPFSAFMKPSVTSIRQPSKAMGQLAVQKLIEEINSDQNGSYIHQKVVLDTELICRDSTRLRKSG</sequence>
<dbReference type="Proteomes" id="UP000029736">
    <property type="component" value="Unassembled WGS sequence"/>
</dbReference>
<dbReference type="Pfam" id="PF00532">
    <property type="entry name" value="Peripla_BP_1"/>
    <property type="match status" value="1"/>
</dbReference>
<dbReference type="PANTHER" id="PTHR30146:SF109">
    <property type="entry name" value="HTH-TYPE TRANSCRIPTIONAL REGULATOR GALS"/>
    <property type="match status" value="1"/>
</dbReference>
<dbReference type="AlphaFoldDB" id="A0A098S293"/>
<dbReference type="SUPFAM" id="SSF53822">
    <property type="entry name" value="Periplasmic binding protein-like I"/>
    <property type="match status" value="1"/>
</dbReference>
<dbReference type="STRING" id="1524460.IX84_22805"/>
<feature type="domain" description="HTH lacI-type" evidence="4">
    <location>
        <begin position="7"/>
        <end position="61"/>
    </location>
</feature>
<dbReference type="Gene3D" id="3.40.50.2300">
    <property type="match status" value="2"/>
</dbReference>
<dbReference type="PROSITE" id="PS00356">
    <property type="entry name" value="HTH_LACI_1"/>
    <property type="match status" value="1"/>
</dbReference>
<accession>A0A098S293</accession>
<dbReference type="CDD" id="cd06267">
    <property type="entry name" value="PBP1_LacI_sugar_binding-like"/>
    <property type="match status" value="1"/>
</dbReference>
<dbReference type="RefSeq" id="WP_044225782.1">
    <property type="nucleotide sequence ID" value="NZ_JBKAGJ010000013.1"/>
</dbReference>
<dbReference type="CDD" id="cd01392">
    <property type="entry name" value="HTH_LacI"/>
    <property type="match status" value="1"/>
</dbReference>
<keyword evidence="2" id="KW-0238">DNA-binding</keyword>
<evidence type="ECO:0000256" key="1">
    <source>
        <dbReference type="ARBA" id="ARBA00023015"/>
    </source>
</evidence>
<dbReference type="InterPro" id="IPR000843">
    <property type="entry name" value="HTH_LacI"/>
</dbReference>
<evidence type="ECO:0000313" key="5">
    <source>
        <dbReference type="EMBL" id="KGE86250.1"/>
    </source>
</evidence>
<keyword evidence="6" id="KW-1185">Reference proteome</keyword>
<dbReference type="PROSITE" id="PS50932">
    <property type="entry name" value="HTH_LACI_2"/>
    <property type="match status" value="1"/>
</dbReference>
<dbReference type="InterPro" id="IPR010982">
    <property type="entry name" value="Lambda_DNA-bd_dom_sf"/>
</dbReference>
<organism evidence="5 6">
    <name type="scientific">Phaeodactylibacter xiamenensis</name>
    <dbReference type="NCBI Taxonomy" id="1524460"/>
    <lineage>
        <taxon>Bacteria</taxon>
        <taxon>Pseudomonadati</taxon>
        <taxon>Bacteroidota</taxon>
        <taxon>Saprospiria</taxon>
        <taxon>Saprospirales</taxon>
        <taxon>Haliscomenobacteraceae</taxon>
        <taxon>Phaeodactylibacter</taxon>
    </lineage>
</organism>
<dbReference type="EMBL" id="JPOS01000081">
    <property type="protein sequence ID" value="KGE86250.1"/>
    <property type="molecule type" value="Genomic_DNA"/>
</dbReference>
<proteinExistence type="predicted"/>
<keyword evidence="1" id="KW-0805">Transcription regulation</keyword>